<name>A0AAV9B5B9_ACOGR</name>
<accession>A0AAV9B5B9</accession>
<reference evidence="2" key="1">
    <citation type="journal article" date="2023" name="Nat. Commun.">
        <title>Diploid and tetraploid genomes of Acorus and the evolution of monocots.</title>
        <authorList>
            <person name="Ma L."/>
            <person name="Liu K.W."/>
            <person name="Li Z."/>
            <person name="Hsiao Y.Y."/>
            <person name="Qi Y."/>
            <person name="Fu T."/>
            <person name="Tang G.D."/>
            <person name="Zhang D."/>
            <person name="Sun W.H."/>
            <person name="Liu D.K."/>
            <person name="Li Y."/>
            <person name="Chen G.Z."/>
            <person name="Liu X.D."/>
            <person name="Liao X.Y."/>
            <person name="Jiang Y.T."/>
            <person name="Yu X."/>
            <person name="Hao Y."/>
            <person name="Huang J."/>
            <person name="Zhao X.W."/>
            <person name="Ke S."/>
            <person name="Chen Y.Y."/>
            <person name="Wu W.L."/>
            <person name="Hsu J.L."/>
            <person name="Lin Y.F."/>
            <person name="Huang M.D."/>
            <person name="Li C.Y."/>
            <person name="Huang L."/>
            <person name="Wang Z.W."/>
            <person name="Zhao X."/>
            <person name="Zhong W.Y."/>
            <person name="Peng D.H."/>
            <person name="Ahmad S."/>
            <person name="Lan S."/>
            <person name="Zhang J.S."/>
            <person name="Tsai W.C."/>
            <person name="Van de Peer Y."/>
            <person name="Liu Z.J."/>
        </authorList>
    </citation>
    <scope>NUCLEOTIDE SEQUENCE</scope>
    <source>
        <strain evidence="2">SCP</strain>
    </source>
</reference>
<sequence>MITGHLRQGNPPRTAMPLGIYSNPMPDHGQASTSRVHATNAVKGGVRRPYRVAQTAQQKVARLRNPKKRGKRNPSS</sequence>
<gene>
    <name evidence="2" type="ORF">QJS04_geneDACA022662</name>
</gene>
<proteinExistence type="predicted"/>
<dbReference type="Proteomes" id="UP001179952">
    <property type="component" value="Unassembled WGS sequence"/>
</dbReference>
<organism evidence="2 3">
    <name type="scientific">Acorus gramineus</name>
    <name type="common">Dwarf sweet flag</name>
    <dbReference type="NCBI Taxonomy" id="55184"/>
    <lineage>
        <taxon>Eukaryota</taxon>
        <taxon>Viridiplantae</taxon>
        <taxon>Streptophyta</taxon>
        <taxon>Embryophyta</taxon>
        <taxon>Tracheophyta</taxon>
        <taxon>Spermatophyta</taxon>
        <taxon>Magnoliopsida</taxon>
        <taxon>Liliopsida</taxon>
        <taxon>Acoraceae</taxon>
        <taxon>Acorus</taxon>
    </lineage>
</organism>
<protein>
    <submittedName>
        <fullName evidence="2">Uncharacterized protein</fullName>
    </submittedName>
</protein>
<evidence type="ECO:0000313" key="2">
    <source>
        <dbReference type="EMBL" id="KAK1271524.1"/>
    </source>
</evidence>
<evidence type="ECO:0000313" key="3">
    <source>
        <dbReference type="Proteomes" id="UP001179952"/>
    </source>
</evidence>
<feature type="compositionally biased region" description="Basic residues" evidence="1">
    <location>
        <begin position="61"/>
        <end position="76"/>
    </location>
</feature>
<comment type="caution">
    <text evidence="2">The sequence shown here is derived from an EMBL/GenBank/DDBJ whole genome shotgun (WGS) entry which is preliminary data.</text>
</comment>
<evidence type="ECO:0000256" key="1">
    <source>
        <dbReference type="SAM" id="MobiDB-lite"/>
    </source>
</evidence>
<dbReference type="EMBL" id="JAUJYN010000005">
    <property type="protein sequence ID" value="KAK1271524.1"/>
    <property type="molecule type" value="Genomic_DNA"/>
</dbReference>
<feature type="region of interest" description="Disordered" evidence="1">
    <location>
        <begin position="1"/>
        <end position="76"/>
    </location>
</feature>
<dbReference type="AlphaFoldDB" id="A0AAV9B5B9"/>
<reference evidence="2" key="2">
    <citation type="submission" date="2023-06" db="EMBL/GenBank/DDBJ databases">
        <authorList>
            <person name="Ma L."/>
            <person name="Liu K.-W."/>
            <person name="Li Z."/>
            <person name="Hsiao Y.-Y."/>
            <person name="Qi Y."/>
            <person name="Fu T."/>
            <person name="Tang G."/>
            <person name="Zhang D."/>
            <person name="Sun W.-H."/>
            <person name="Liu D.-K."/>
            <person name="Li Y."/>
            <person name="Chen G.-Z."/>
            <person name="Liu X.-D."/>
            <person name="Liao X.-Y."/>
            <person name="Jiang Y.-T."/>
            <person name="Yu X."/>
            <person name="Hao Y."/>
            <person name="Huang J."/>
            <person name="Zhao X.-W."/>
            <person name="Ke S."/>
            <person name="Chen Y.-Y."/>
            <person name="Wu W.-L."/>
            <person name="Hsu J.-L."/>
            <person name="Lin Y.-F."/>
            <person name="Huang M.-D."/>
            <person name="Li C.-Y."/>
            <person name="Huang L."/>
            <person name="Wang Z.-W."/>
            <person name="Zhao X."/>
            <person name="Zhong W.-Y."/>
            <person name="Peng D.-H."/>
            <person name="Ahmad S."/>
            <person name="Lan S."/>
            <person name="Zhang J.-S."/>
            <person name="Tsai W.-C."/>
            <person name="Van De Peer Y."/>
            <person name="Liu Z.-J."/>
        </authorList>
    </citation>
    <scope>NUCLEOTIDE SEQUENCE</scope>
    <source>
        <strain evidence="2">SCP</strain>
        <tissue evidence="2">Leaves</tissue>
    </source>
</reference>
<keyword evidence="3" id="KW-1185">Reference proteome</keyword>